<organism evidence="1">
    <name type="scientific">bioreactor metagenome</name>
    <dbReference type="NCBI Taxonomy" id="1076179"/>
    <lineage>
        <taxon>unclassified sequences</taxon>
        <taxon>metagenomes</taxon>
        <taxon>ecological metagenomes</taxon>
    </lineage>
</organism>
<comment type="caution">
    <text evidence="1">The sequence shown here is derived from an EMBL/GenBank/DDBJ whole genome shotgun (WGS) entry which is preliminary data.</text>
</comment>
<gene>
    <name evidence="1" type="ORF">SDC9_169340</name>
</gene>
<accession>A0A645G519</accession>
<reference evidence="1" key="1">
    <citation type="submission" date="2019-08" db="EMBL/GenBank/DDBJ databases">
        <authorList>
            <person name="Kucharzyk K."/>
            <person name="Murdoch R.W."/>
            <person name="Higgins S."/>
            <person name="Loffler F."/>
        </authorList>
    </citation>
    <scope>NUCLEOTIDE SEQUENCE</scope>
</reference>
<proteinExistence type="predicted"/>
<dbReference type="EMBL" id="VSSQ01070080">
    <property type="protein sequence ID" value="MPN21958.1"/>
    <property type="molecule type" value="Genomic_DNA"/>
</dbReference>
<name>A0A645G519_9ZZZZ</name>
<sequence length="191" mass="22803">MLKTTHDCGGNYICKDKNKLDINVAKEKMKQHLKRNYYYYYREWAYKDIRPRIIAEEYLVDESGYELKDYKFMCFNGHPRYIVVCKNRDSQTHPAVDLFDTQWKSLTGKLTYREYQPSGFRFERPKSFETMLEICEILAKPFPFVRVDFYNIEGRIYIGELTLYPAAGFAAYEPDELDETVGNWLTLPMKK</sequence>
<dbReference type="Pfam" id="PF14305">
    <property type="entry name" value="ATPgrasp_TupA"/>
    <property type="match status" value="1"/>
</dbReference>
<dbReference type="AlphaFoldDB" id="A0A645G519"/>
<protein>
    <submittedName>
        <fullName evidence="1">Uncharacterized protein</fullName>
    </submittedName>
</protein>
<evidence type="ECO:0000313" key="1">
    <source>
        <dbReference type="EMBL" id="MPN21958.1"/>
    </source>
</evidence>
<dbReference type="InterPro" id="IPR029465">
    <property type="entry name" value="ATPgrasp_TupA"/>
</dbReference>